<dbReference type="Proteomes" id="UP001256646">
    <property type="component" value="Unassembled WGS sequence"/>
</dbReference>
<keyword evidence="3" id="KW-1185">Reference proteome</keyword>
<evidence type="ECO:0000259" key="1">
    <source>
        <dbReference type="Pfam" id="PF01610"/>
    </source>
</evidence>
<name>A0ABU1EI98_9CLOT</name>
<proteinExistence type="predicted"/>
<accession>A0ABU1EI98</accession>
<sequence>MVGITNAFIEGINNTIRAIEKQGRGYDFDILRAKTIFFINHKIIKTSFKTDAVLYSQSFIEEELKELYTIKDRDYGVDFKDLTQAINEGLL</sequence>
<dbReference type="Pfam" id="PF01610">
    <property type="entry name" value="DDE_Tnp_ISL3"/>
    <property type="match status" value="1"/>
</dbReference>
<organism evidence="2 3">
    <name type="scientific">Clostridium aquiflavi</name>
    <dbReference type="NCBI Taxonomy" id="3073603"/>
    <lineage>
        <taxon>Bacteria</taxon>
        <taxon>Bacillati</taxon>
        <taxon>Bacillota</taxon>
        <taxon>Clostridia</taxon>
        <taxon>Eubacteriales</taxon>
        <taxon>Clostridiaceae</taxon>
        <taxon>Clostridium</taxon>
    </lineage>
</organism>
<protein>
    <submittedName>
        <fullName evidence="2">Transposase</fullName>
    </submittedName>
</protein>
<dbReference type="EMBL" id="JAVJAN010000030">
    <property type="protein sequence ID" value="MDR5588095.1"/>
    <property type="molecule type" value="Genomic_DNA"/>
</dbReference>
<evidence type="ECO:0000313" key="3">
    <source>
        <dbReference type="Proteomes" id="UP001256646"/>
    </source>
</evidence>
<reference evidence="2 3" key="1">
    <citation type="submission" date="2023-09" db="EMBL/GenBank/DDBJ databases">
        <authorList>
            <person name="Zhai L."/>
        </authorList>
    </citation>
    <scope>NUCLEOTIDE SEQUENCE [LARGE SCALE GENOMIC DNA]</scope>
    <source>
        <strain evidence="2 3">5 N-1</strain>
    </source>
</reference>
<comment type="caution">
    <text evidence="2">The sequence shown here is derived from an EMBL/GenBank/DDBJ whole genome shotgun (WGS) entry which is preliminary data.</text>
</comment>
<evidence type="ECO:0000313" key="2">
    <source>
        <dbReference type="EMBL" id="MDR5588095.1"/>
    </source>
</evidence>
<gene>
    <name evidence="2" type="ORF">RGC78_11535</name>
</gene>
<dbReference type="InterPro" id="IPR002560">
    <property type="entry name" value="Transposase_DDE"/>
</dbReference>
<feature type="domain" description="Transposase IS204/IS1001/IS1096/IS1165 DDE" evidence="1">
    <location>
        <begin position="3"/>
        <end position="34"/>
    </location>
</feature>